<dbReference type="AlphaFoldDB" id="A0AAU9RX93"/>
<evidence type="ECO:0000256" key="1">
    <source>
        <dbReference type="SAM" id="MobiDB-lite"/>
    </source>
</evidence>
<proteinExistence type="predicted"/>
<protein>
    <recommendedName>
        <fullName evidence="4">Transposase</fullName>
    </recommendedName>
</protein>
<reference evidence="2 3" key="1">
    <citation type="submission" date="2022-03" db="EMBL/GenBank/DDBJ databases">
        <authorList>
            <person name="Nunn A."/>
            <person name="Chopra R."/>
            <person name="Nunn A."/>
            <person name="Contreras Garrido A."/>
        </authorList>
    </citation>
    <scope>NUCLEOTIDE SEQUENCE [LARGE SCALE GENOMIC DNA]</scope>
</reference>
<keyword evidence="3" id="KW-1185">Reference proteome</keyword>
<feature type="compositionally biased region" description="Basic residues" evidence="1">
    <location>
        <begin position="74"/>
        <end position="83"/>
    </location>
</feature>
<evidence type="ECO:0000313" key="2">
    <source>
        <dbReference type="EMBL" id="CAH2052824.1"/>
    </source>
</evidence>
<accession>A0AAU9RX93</accession>
<organism evidence="2 3">
    <name type="scientific">Thlaspi arvense</name>
    <name type="common">Field penny-cress</name>
    <dbReference type="NCBI Taxonomy" id="13288"/>
    <lineage>
        <taxon>Eukaryota</taxon>
        <taxon>Viridiplantae</taxon>
        <taxon>Streptophyta</taxon>
        <taxon>Embryophyta</taxon>
        <taxon>Tracheophyta</taxon>
        <taxon>Spermatophyta</taxon>
        <taxon>Magnoliopsida</taxon>
        <taxon>eudicotyledons</taxon>
        <taxon>Gunneridae</taxon>
        <taxon>Pentapetalae</taxon>
        <taxon>rosids</taxon>
        <taxon>malvids</taxon>
        <taxon>Brassicales</taxon>
        <taxon>Brassicaceae</taxon>
        <taxon>Thlaspideae</taxon>
        <taxon>Thlaspi</taxon>
    </lineage>
</organism>
<dbReference type="Pfam" id="PF03004">
    <property type="entry name" value="Transposase_24"/>
    <property type="match status" value="1"/>
</dbReference>
<feature type="region of interest" description="Disordered" evidence="1">
    <location>
        <begin position="71"/>
        <end position="95"/>
    </location>
</feature>
<dbReference type="EMBL" id="OU466859">
    <property type="protein sequence ID" value="CAH2052824.1"/>
    <property type="molecule type" value="Genomic_DNA"/>
</dbReference>
<evidence type="ECO:0008006" key="4">
    <source>
        <dbReference type="Google" id="ProtNLM"/>
    </source>
</evidence>
<dbReference type="Proteomes" id="UP000836841">
    <property type="component" value="Chromosome 3"/>
</dbReference>
<gene>
    <name evidence="2" type="ORF">TAV2_LOCUS8920</name>
</gene>
<evidence type="ECO:0000313" key="3">
    <source>
        <dbReference type="Proteomes" id="UP000836841"/>
    </source>
</evidence>
<dbReference type="InterPro" id="IPR004252">
    <property type="entry name" value="Probable_transposase_24"/>
</dbReference>
<name>A0AAU9RX93_THLAR</name>
<sequence>MAQSFNWDPVYTPDVWDEFRPAVASSYRHNMYEWKQAWENGKKKPKALNQTVWDGLKDDYWPLESTKTISTRNSKNRMSRRGGKGISTHNSGSTSCKAHVDELTVNGVPPTWDKVVEVMHTNKTTKVLQCAVARELVEKIEKRKNEILTQMTQDGEETSSNLLSSEEINQIVLEEAPKRKGPYFGFGNLDISDRAKGNISEDSMLVEVIDGLKTQLKERDNEVLAMRTEMKAFKDFMEKQFPYSFPSSCSSSE</sequence>